<feature type="transmembrane region" description="Helical" evidence="1">
    <location>
        <begin position="146"/>
        <end position="164"/>
    </location>
</feature>
<organism evidence="2 3">
    <name type="scientific">Rhizocola hellebori</name>
    <dbReference type="NCBI Taxonomy" id="1392758"/>
    <lineage>
        <taxon>Bacteria</taxon>
        <taxon>Bacillati</taxon>
        <taxon>Actinomycetota</taxon>
        <taxon>Actinomycetes</taxon>
        <taxon>Micromonosporales</taxon>
        <taxon>Micromonosporaceae</taxon>
        <taxon>Rhizocola</taxon>
    </lineage>
</organism>
<protein>
    <submittedName>
        <fullName evidence="2">Uncharacterized protein</fullName>
    </submittedName>
</protein>
<dbReference type="RefSeq" id="WP_203910868.1">
    <property type="nucleotide sequence ID" value="NZ_BONY01000033.1"/>
</dbReference>
<dbReference type="Proteomes" id="UP000612899">
    <property type="component" value="Unassembled WGS sequence"/>
</dbReference>
<feature type="transmembrane region" description="Helical" evidence="1">
    <location>
        <begin position="185"/>
        <end position="210"/>
    </location>
</feature>
<feature type="transmembrane region" description="Helical" evidence="1">
    <location>
        <begin position="222"/>
        <end position="242"/>
    </location>
</feature>
<keyword evidence="1" id="KW-0472">Membrane</keyword>
<comment type="caution">
    <text evidence="2">The sequence shown here is derived from an EMBL/GenBank/DDBJ whole genome shotgun (WGS) entry which is preliminary data.</text>
</comment>
<feature type="transmembrane region" description="Helical" evidence="1">
    <location>
        <begin position="70"/>
        <end position="91"/>
    </location>
</feature>
<sequence>MAPPSALPRRPLTVGELLDAAAQLVRNRAVILLPVAALFAIAEQAILYPLRVALGVDFLNGFDDGFWETMGALWVVMAIGCGLEAMIITFLGTRTGVLAAQDLAATPAAPRALLRPRWRDAGALTIAAPAAAVCTAIGAFLGPLWVLGYGLFGMAGAAMGLERRGAFRGLGRAAGMAFRNGMRAIWVRTLGYAAWLLLRLGFFIGMLALFDQLPLTDTAQAWSITAGFVIANSAAYLYLAALDAAALAEGRFRSEGLDIWLSRAQRHAPLTPESVVASR</sequence>
<accession>A0A8J3VIL8</accession>
<keyword evidence="1" id="KW-0812">Transmembrane</keyword>
<evidence type="ECO:0000256" key="1">
    <source>
        <dbReference type="SAM" id="Phobius"/>
    </source>
</evidence>
<gene>
    <name evidence="2" type="ORF">Rhe02_51300</name>
</gene>
<keyword evidence="1" id="KW-1133">Transmembrane helix</keyword>
<proteinExistence type="predicted"/>
<name>A0A8J3VIL8_9ACTN</name>
<reference evidence="2" key="1">
    <citation type="submission" date="2021-01" db="EMBL/GenBank/DDBJ databases">
        <title>Whole genome shotgun sequence of Rhizocola hellebori NBRC 109834.</title>
        <authorList>
            <person name="Komaki H."/>
            <person name="Tamura T."/>
        </authorList>
    </citation>
    <scope>NUCLEOTIDE SEQUENCE</scope>
    <source>
        <strain evidence="2">NBRC 109834</strain>
    </source>
</reference>
<keyword evidence="3" id="KW-1185">Reference proteome</keyword>
<evidence type="ECO:0000313" key="2">
    <source>
        <dbReference type="EMBL" id="GIH07063.1"/>
    </source>
</evidence>
<dbReference type="EMBL" id="BONY01000033">
    <property type="protein sequence ID" value="GIH07063.1"/>
    <property type="molecule type" value="Genomic_DNA"/>
</dbReference>
<feature type="transmembrane region" description="Helical" evidence="1">
    <location>
        <begin position="29"/>
        <end position="50"/>
    </location>
</feature>
<evidence type="ECO:0000313" key="3">
    <source>
        <dbReference type="Proteomes" id="UP000612899"/>
    </source>
</evidence>
<dbReference type="AlphaFoldDB" id="A0A8J3VIL8"/>
<feature type="transmembrane region" description="Helical" evidence="1">
    <location>
        <begin position="121"/>
        <end position="140"/>
    </location>
</feature>